<reference evidence="3 5" key="3">
    <citation type="submission" date="2017-09" db="EMBL/GenBank/DDBJ databases">
        <title>Streptomyces genome completion.</title>
        <authorList>
            <person name="Lee N."/>
            <person name="Cho B.-K."/>
        </authorList>
    </citation>
    <scope>NUCLEOTIDE SEQUENCE [LARGE SCALE GENOMIC DNA]</scope>
    <source>
        <strain evidence="3 5">ATCC 14899</strain>
    </source>
</reference>
<evidence type="ECO:0000313" key="4">
    <source>
        <dbReference type="Proteomes" id="UP000031526"/>
    </source>
</evidence>
<evidence type="ECO:0000313" key="3">
    <source>
        <dbReference type="EMBL" id="QEV42987.1"/>
    </source>
</evidence>
<reference evidence="4" key="1">
    <citation type="submission" date="2014-09" db="EMBL/GenBank/DDBJ databases">
        <title>Sequence of the Streptomyces nodosus genome.</title>
        <authorList>
            <person name="Sweeney P."/>
            <person name="Stephens N."/>
            <person name="Murphy C."/>
            <person name="Caffrey P."/>
        </authorList>
    </citation>
    <scope>NUCLEOTIDE SEQUENCE [LARGE SCALE GENOMIC DNA]</scope>
    <source>
        <strain evidence="4">ATCC 14899</strain>
    </source>
</reference>
<protein>
    <recommendedName>
        <fullName evidence="6">RHS repeat-associated core domain-containing protein</fullName>
    </recommendedName>
</protein>
<feature type="transmembrane region" description="Helical" evidence="1">
    <location>
        <begin position="32"/>
        <end position="54"/>
    </location>
</feature>
<dbReference type="EMBL" id="CP009313">
    <property type="protein sequence ID" value="AJE44498.1"/>
    <property type="molecule type" value="Genomic_DNA"/>
</dbReference>
<evidence type="ECO:0008006" key="6">
    <source>
        <dbReference type="Google" id="ProtNLM"/>
    </source>
</evidence>
<dbReference type="RefSeq" id="WP_043447743.1">
    <property type="nucleotide sequence ID" value="NZ_CP009313.1"/>
</dbReference>
<dbReference type="EMBL" id="CP023747">
    <property type="protein sequence ID" value="QEV42987.1"/>
    <property type="molecule type" value="Genomic_DNA"/>
</dbReference>
<keyword evidence="4" id="KW-1185">Reference proteome</keyword>
<evidence type="ECO:0000313" key="5">
    <source>
        <dbReference type="Proteomes" id="UP000325763"/>
    </source>
</evidence>
<evidence type="ECO:0000313" key="2">
    <source>
        <dbReference type="EMBL" id="AJE44498.1"/>
    </source>
</evidence>
<dbReference type="Proteomes" id="UP000031526">
    <property type="component" value="Chromosome"/>
</dbReference>
<proteinExistence type="predicted"/>
<dbReference type="Proteomes" id="UP000325763">
    <property type="component" value="Chromosome"/>
</dbReference>
<keyword evidence="1" id="KW-0812">Transmembrane</keyword>
<dbReference type="HOGENOM" id="CLU_874121_0_0_11"/>
<sequence>MDQHQSLNGYAYADNSPVTFSDPTGLKKGGGLGALLGLVGGVIGAVLSTVGAIISSGVLSGSGGGGGKTGTATTTSTGTTQCHYAMGMNQCTTTGPRAPAMTDNSANTGNSCTGSGYPACPGLIGDQGNPEIIKELLLIGCGWIPVVGAACDGYDFKRSVDDGDMVGSTLGAIGFIPLVGDFLKVPGQLKDLERIADVSRAAKTRPIVKWSTPDYDGWGHVLDNHRTSGKGYAKDPDGKGVFEGKFVKGEKLKKRIQEAVGKGKAMPNTKGRDGVVYEYNFGPGNVIGRLSKNDGGGVSTGIRVILGPDGSLRTAHPI</sequence>
<accession>A0A0B5DL72</accession>
<name>A0A0B5DL72_9ACTN</name>
<dbReference type="OrthoDB" id="291011at2"/>
<keyword evidence="1" id="KW-1133">Transmembrane helix</keyword>
<dbReference type="STRING" id="40318.SNOD_34400"/>
<reference evidence="2 4" key="2">
    <citation type="journal article" date="2016" name="Appl. Microbiol. Biotechnol.">
        <title>Exploiting the genome sequence of Streptomyces nodosus for enhanced antibiotic production.</title>
        <authorList>
            <person name="Sweeney P."/>
            <person name="Murphy C.D."/>
            <person name="Caffrey P."/>
        </authorList>
    </citation>
    <scope>NUCLEOTIDE SEQUENCE [LARGE SCALE GENOMIC DNA]</scope>
    <source>
        <strain evidence="2 4">ATCC 14899</strain>
    </source>
</reference>
<dbReference type="KEGG" id="snq:CP978_34640"/>
<gene>
    <name evidence="3" type="ORF">CP978_34640</name>
    <name evidence="2" type="ORF">SNOD_34400</name>
</gene>
<keyword evidence="1" id="KW-0472">Membrane</keyword>
<organism evidence="2 4">
    <name type="scientific">Streptomyces nodosus</name>
    <dbReference type="NCBI Taxonomy" id="40318"/>
    <lineage>
        <taxon>Bacteria</taxon>
        <taxon>Bacillati</taxon>
        <taxon>Actinomycetota</taxon>
        <taxon>Actinomycetes</taxon>
        <taxon>Kitasatosporales</taxon>
        <taxon>Streptomycetaceae</taxon>
        <taxon>Streptomyces</taxon>
    </lineage>
</organism>
<dbReference type="AlphaFoldDB" id="A0A0B5DL72"/>
<evidence type="ECO:0000256" key="1">
    <source>
        <dbReference type="SAM" id="Phobius"/>
    </source>
</evidence>